<dbReference type="GO" id="GO:0043386">
    <property type="term" value="P:mycotoxin biosynthetic process"/>
    <property type="evidence" value="ECO:0007669"/>
    <property type="project" value="InterPro"/>
</dbReference>
<keyword evidence="3" id="KW-0472">Membrane</keyword>
<dbReference type="STRING" id="708187.A0A1Q8S0C1"/>
<evidence type="ECO:0000313" key="5">
    <source>
        <dbReference type="Proteomes" id="UP000186583"/>
    </source>
</evidence>
<accession>A0A1Q8S0C1</accession>
<dbReference type="OrthoDB" id="3687641at2759"/>
<dbReference type="PANTHER" id="PTHR33365:SF4">
    <property type="entry name" value="CYCLOCHLOROTINE BIOSYNTHESIS PROTEIN O"/>
    <property type="match status" value="1"/>
</dbReference>
<reference evidence="4 5" key="1">
    <citation type="submission" date="2016-11" db="EMBL/GenBank/DDBJ databases">
        <title>Draft Genome Assembly of Colletotrichum chlorophyti a pathogen of herbaceous plants.</title>
        <authorList>
            <person name="Gan P."/>
            <person name="Narusaka M."/>
            <person name="Tsushima A."/>
            <person name="Narusaka Y."/>
            <person name="Takano Y."/>
            <person name="Shirasu K."/>
        </authorList>
    </citation>
    <scope>NUCLEOTIDE SEQUENCE [LARGE SCALE GENOMIC DNA]</scope>
    <source>
        <strain evidence="4 5">NTL11</strain>
    </source>
</reference>
<evidence type="ECO:0000256" key="2">
    <source>
        <dbReference type="ARBA" id="ARBA00035112"/>
    </source>
</evidence>
<protein>
    <submittedName>
        <fullName evidence="4">Uncharacterized protein</fullName>
    </submittedName>
</protein>
<keyword evidence="3" id="KW-1133">Transmembrane helix</keyword>
<dbReference type="Pfam" id="PF11807">
    <property type="entry name" value="UstYa"/>
    <property type="match status" value="1"/>
</dbReference>
<evidence type="ECO:0000256" key="1">
    <source>
        <dbReference type="ARBA" id="ARBA00004685"/>
    </source>
</evidence>
<evidence type="ECO:0000313" key="4">
    <source>
        <dbReference type="EMBL" id="OLN94034.1"/>
    </source>
</evidence>
<evidence type="ECO:0000256" key="3">
    <source>
        <dbReference type="SAM" id="Phobius"/>
    </source>
</evidence>
<gene>
    <name evidence="4" type="ORF">CCHL11_03393</name>
</gene>
<dbReference type="EMBL" id="MPGH01000048">
    <property type="protein sequence ID" value="OLN94034.1"/>
    <property type="molecule type" value="Genomic_DNA"/>
</dbReference>
<dbReference type="AlphaFoldDB" id="A0A1Q8S0C1"/>
<comment type="pathway">
    <text evidence="1">Mycotoxin biosynthesis.</text>
</comment>
<feature type="transmembrane region" description="Helical" evidence="3">
    <location>
        <begin position="60"/>
        <end position="78"/>
    </location>
</feature>
<sequence>MNPFRFKNGQYKDVGQDEPSSCSTYCDDEQRITDDIAPRRDYEDELIALKKKVRSLQVRIVMVLVALSMTLIFFVLYIQGTTATARDLQMEWSGLLGEDPSGFVPNGIGQPLKPTYFGRDHPYYLPEDTYDDFEKSIAYVKKMKGMHNSSSVLANRRYGKTIRPDGSVTGLNPFFTWKKNDEGRQLYTLRGFHHMHCLIVVAEEFAYHFHNQSKWTKPHIAHCVNTLRDAIMCLASAQPLSFINGYGVGQITDDQADMCRDWSALRAWGNDPARGIRVIDNAPPNVTWENITEILPYPELSEMELRGLA</sequence>
<proteinExistence type="inferred from homology"/>
<comment type="caution">
    <text evidence="4">The sequence shown here is derived from an EMBL/GenBank/DDBJ whole genome shotgun (WGS) entry which is preliminary data.</text>
</comment>
<name>A0A1Q8S0C1_9PEZI</name>
<comment type="similarity">
    <text evidence="2">Belongs to the ustYa family.</text>
</comment>
<organism evidence="4 5">
    <name type="scientific">Colletotrichum chlorophyti</name>
    <dbReference type="NCBI Taxonomy" id="708187"/>
    <lineage>
        <taxon>Eukaryota</taxon>
        <taxon>Fungi</taxon>
        <taxon>Dikarya</taxon>
        <taxon>Ascomycota</taxon>
        <taxon>Pezizomycotina</taxon>
        <taxon>Sordariomycetes</taxon>
        <taxon>Hypocreomycetidae</taxon>
        <taxon>Glomerellales</taxon>
        <taxon>Glomerellaceae</taxon>
        <taxon>Colletotrichum</taxon>
    </lineage>
</organism>
<keyword evidence="5" id="KW-1185">Reference proteome</keyword>
<dbReference type="PANTHER" id="PTHR33365">
    <property type="entry name" value="YALI0B05434P"/>
    <property type="match status" value="1"/>
</dbReference>
<dbReference type="Proteomes" id="UP000186583">
    <property type="component" value="Unassembled WGS sequence"/>
</dbReference>
<keyword evidence="3" id="KW-0812">Transmembrane</keyword>
<dbReference type="InterPro" id="IPR021765">
    <property type="entry name" value="UstYa-like"/>
</dbReference>